<comment type="caution">
    <text evidence="3">The sequence shown here is derived from an EMBL/GenBank/DDBJ whole genome shotgun (WGS) entry which is preliminary data.</text>
</comment>
<keyword evidence="2" id="KW-0732">Signal</keyword>
<evidence type="ECO:0000256" key="2">
    <source>
        <dbReference type="SAM" id="SignalP"/>
    </source>
</evidence>
<feature type="transmembrane region" description="Helical" evidence="1">
    <location>
        <begin position="173"/>
        <end position="191"/>
    </location>
</feature>
<feature type="chain" id="PRO_5047030499" description="Tissue inhibitor of metalloproteinase" evidence="2">
    <location>
        <begin position="29"/>
        <end position="195"/>
    </location>
</feature>
<reference evidence="4" key="1">
    <citation type="journal article" date="2019" name="Int. J. Syst. Evol. Microbiol.">
        <title>The Global Catalogue of Microorganisms (GCM) 10K type strain sequencing project: providing services to taxonomists for standard genome sequencing and annotation.</title>
        <authorList>
            <consortium name="The Broad Institute Genomics Platform"/>
            <consortium name="The Broad Institute Genome Sequencing Center for Infectious Disease"/>
            <person name="Wu L."/>
            <person name="Ma J."/>
        </authorList>
    </citation>
    <scope>NUCLEOTIDE SEQUENCE [LARGE SCALE GENOMIC DNA]</scope>
    <source>
        <strain evidence="4">CGMCC 1.12477</strain>
    </source>
</reference>
<sequence>MPRRLLRLLSALALACAGLVLTGVSAHAACTCEGEGSIAQQARQADVVFTGVLRDQQAQGKQRVYSVDVERIYRGRVADTPVEVSTSTSDDCGLGSLDLDRGYIFFATRAGGTTLESAKCTGTGRATPAYVKDVEEALGPGNAVPQPPGPEPSAPEPEFTKVAGAEPMPFTRLAAPGGAMVLVGLLGLLLFRKRA</sequence>
<dbReference type="SUPFAM" id="SSF50242">
    <property type="entry name" value="TIMP-like"/>
    <property type="match status" value="1"/>
</dbReference>
<feature type="signal peptide" evidence="2">
    <location>
        <begin position="1"/>
        <end position="28"/>
    </location>
</feature>
<accession>A0ABW4TNW5</accession>
<dbReference type="Proteomes" id="UP001597351">
    <property type="component" value="Unassembled WGS sequence"/>
</dbReference>
<evidence type="ECO:0000313" key="4">
    <source>
        <dbReference type="Proteomes" id="UP001597351"/>
    </source>
</evidence>
<dbReference type="InterPro" id="IPR008993">
    <property type="entry name" value="TIMP-like_OB-fold"/>
</dbReference>
<evidence type="ECO:0000313" key="3">
    <source>
        <dbReference type="EMBL" id="MFD1947168.1"/>
    </source>
</evidence>
<evidence type="ECO:0000256" key="1">
    <source>
        <dbReference type="SAM" id="Phobius"/>
    </source>
</evidence>
<organism evidence="3 4">
    <name type="scientific">Nocardioides aestuarii</name>
    <dbReference type="NCBI Taxonomy" id="252231"/>
    <lineage>
        <taxon>Bacteria</taxon>
        <taxon>Bacillati</taxon>
        <taxon>Actinomycetota</taxon>
        <taxon>Actinomycetes</taxon>
        <taxon>Propionibacteriales</taxon>
        <taxon>Nocardioidaceae</taxon>
        <taxon>Nocardioides</taxon>
    </lineage>
</organism>
<protein>
    <recommendedName>
        <fullName evidence="5">Tissue inhibitor of metalloproteinase</fullName>
    </recommendedName>
</protein>
<proteinExistence type="predicted"/>
<name>A0ABW4TNW5_9ACTN</name>
<keyword evidence="4" id="KW-1185">Reference proteome</keyword>
<dbReference type="EMBL" id="JBHUGD010000003">
    <property type="protein sequence ID" value="MFD1947168.1"/>
    <property type="molecule type" value="Genomic_DNA"/>
</dbReference>
<keyword evidence="1" id="KW-0812">Transmembrane</keyword>
<gene>
    <name evidence="3" type="ORF">ACFSDE_10215</name>
</gene>
<keyword evidence="1" id="KW-0472">Membrane</keyword>
<dbReference type="Gene3D" id="2.40.50.120">
    <property type="match status" value="1"/>
</dbReference>
<evidence type="ECO:0008006" key="5">
    <source>
        <dbReference type="Google" id="ProtNLM"/>
    </source>
</evidence>
<dbReference type="RefSeq" id="WP_343918005.1">
    <property type="nucleotide sequence ID" value="NZ_BAAAJT010000002.1"/>
</dbReference>
<keyword evidence="1" id="KW-1133">Transmembrane helix</keyword>